<name>A0A162PYY0_9CRUS</name>
<reference evidence="1 2" key="1">
    <citation type="submission" date="2016-03" db="EMBL/GenBank/DDBJ databases">
        <title>EvidentialGene: Evidence-directed Construction of Genes on Genomes.</title>
        <authorList>
            <person name="Gilbert D.G."/>
            <person name="Choi J.-H."/>
            <person name="Mockaitis K."/>
            <person name="Colbourne J."/>
            <person name="Pfrender M."/>
        </authorList>
    </citation>
    <scope>NUCLEOTIDE SEQUENCE [LARGE SCALE GENOMIC DNA]</scope>
    <source>
        <strain evidence="1 2">Xinb3</strain>
        <tissue evidence="1">Complete organism</tissue>
    </source>
</reference>
<evidence type="ECO:0000313" key="1">
    <source>
        <dbReference type="EMBL" id="KZS19262.1"/>
    </source>
</evidence>
<gene>
    <name evidence="1" type="ORF">APZ42_014138</name>
</gene>
<protein>
    <submittedName>
        <fullName evidence="1">Uncharacterized protein</fullName>
    </submittedName>
</protein>
<accession>A0A162PYY0</accession>
<organism evidence="1 2">
    <name type="scientific">Daphnia magna</name>
    <dbReference type="NCBI Taxonomy" id="35525"/>
    <lineage>
        <taxon>Eukaryota</taxon>
        <taxon>Metazoa</taxon>
        <taxon>Ecdysozoa</taxon>
        <taxon>Arthropoda</taxon>
        <taxon>Crustacea</taxon>
        <taxon>Branchiopoda</taxon>
        <taxon>Diplostraca</taxon>
        <taxon>Cladocera</taxon>
        <taxon>Anomopoda</taxon>
        <taxon>Daphniidae</taxon>
        <taxon>Daphnia</taxon>
    </lineage>
</organism>
<dbReference type="AlphaFoldDB" id="A0A162PYY0"/>
<dbReference type="Proteomes" id="UP000076858">
    <property type="component" value="Unassembled WGS sequence"/>
</dbReference>
<evidence type="ECO:0000313" key="2">
    <source>
        <dbReference type="Proteomes" id="UP000076858"/>
    </source>
</evidence>
<sequence>MSLLNPEANVGTLAYSRGTLKAAKLHGGPVAALWKIKGTPRCSISGKAFPSSARGASLQLCDDLFWLKLP</sequence>
<dbReference type="EMBL" id="LRGB01000389">
    <property type="protein sequence ID" value="KZS19262.1"/>
    <property type="molecule type" value="Genomic_DNA"/>
</dbReference>
<keyword evidence="2" id="KW-1185">Reference proteome</keyword>
<comment type="caution">
    <text evidence="1">The sequence shown here is derived from an EMBL/GenBank/DDBJ whole genome shotgun (WGS) entry which is preliminary data.</text>
</comment>
<proteinExistence type="predicted"/>